<protein>
    <submittedName>
        <fullName evidence="1">Uncharacterized protein</fullName>
    </submittedName>
</protein>
<keyword evidence="2" id="KW-1185">Reference proteome</keyword>
<evidence type="ECO:0000313" key="1">
    <source>
        <dbReference type="EMBL" id="OCI29631.1"/>
    </source>
</evidence>
<gene>
    <name evidence="1" type="ORF">OERS_36700</name>
</gene>
<proteinExistence type="predicted"/>
<evidence type="ECO:0000313" key="2">
    <source>
        <dbReference type="Proteomes" id="UP000093412"/>
    </source>
</evidence>
<accession>A0ABX2Y0G2</accession>
<organism evidence="1 2">
    <name type="scientific">Oerskovia enterophila</name>
    <dbReference type="NCBI Taxonomy" id="43678"/>
    <lineage>
        <taxon>Bacteria</taxon>
        <taxon>Bacillati</taxon>
        <taxon>Actinomycetota</taxon>
        <taxon>Actinomycetes</taxon>
        <taxon>Micrococcales</taxon>
        <taxon>Cellulomonadaceae</taxon>
        <taxon>Oerskovia</taxon>
    </lineage>
</organism>
<sequence length="88" mass="10105">MKTPGLRSVISSGYRLNDLKQFVIVNPNADVRNQHTGKPAAHDAPNVHRPLSRWVVVKVDSQRFIPIVNRNPHGFHSRNKRQLVRKVH</sequence>
<name>A0ABX2Y0G2_9CELL</name>
<dbReference type="EMBL" id="MAQA01000064">
    <property type="protein sequence ID" value="OCI29631.1"/>
    <property type="molecule type" value="Genomic_DNA"/>
</dbReference>
<dbReference type="Proteomes" id="UP000093412">
    <property type="component" value="Unassembled WGS sequence"/>
</dbReference>
<reference evidence="1 2" key="1">
    <citation type="submission" date="2016-06" db="EMBL/GenBank/DDBJ databases">
        <title>Genome sequence of Oerskovia enterophila DSM 43852.</title>
        <authorList>
            <person name="Poehlein A."/>
            <person name="Jag V."/>
            <person name="Bengelsdorf F.R."/>
            <person name="Daniel R."/>
            <person name="Duerre P."/>
        </authorList>
    </citation>
    <scope>NUCLEOTIDE SEQUENCE [LARGE SCALE GENOMIC DNA]</scope>
    <source>
        <strain evidence="1 2">DSM 43852</strain>
    </source>
</reference>
<comment type="caution">
    <text evidence="1">The sequence shown here is derived from an EMBL/GenBank/DDBJ whole genome shotgun (WGS) entry which is preliminary data.</text>
</comment>